<evidence type="ECO:0000256" key="1">
    <source>
        <dbReference type="SAM" id="MobiDB-lite"/>
    </source>
</evidence>
<dbReference type="EMBL" id="QQAW01000002">
    <property type="protein sequence ID" value="RDI39616.1"/>
    <property type="molecule type" value="Genomic_DNA"/>
</dbReference>
<organism evidence="2 3">
    <name type="scientific">Gluconacetobacter liquefaciens</name>
    <name type="common">Acetobacter liquefaciens</name>
    <dbReference type="NCBI Taxonomy" id="89584"/>
    <lineage>
        <taxon>Bacteria</taxon>
        <taxon>Pseudomonadati</taxon>
        <taxon>Pseudomonadota</taxon>
        <taxon>Alphaproteobacteria</taxon>
        <taxon>Acetobacterales</taxon>
        <taxon>Acetobacteraceae</taxon>
        <taxon>Gluconacetobacter</taxon>
    </lineage>
</organism>
<comment type="caution">
    <text evidence="2">The sequence shown here is derived from an EMBL/GenBank/DDBJ whole genome shotgun (WGS) entry which is preliminary data.</text>
</comment>
<accession>A0A370G8Z6</accession>
<protein>
    <submittedName>
        <fullName evidence="2">Uncharacterized protein</fullName>
    </submittedName>
</protein>
<evidence type="ECO:0000313" key="2">
    <source>
        <dbReference type="EMBL" id="RDI39616.1"/>
    </source>
</evidence>
<proteinExistence type="predicted"/>
<reference evidence="2 3" key="1">
    <citation type="submission" date="2018-07" db="EMBL/GenBank/DDBJ databases">
        <title>Genomic Encyclopedia of Type Strains, Phase IV (KMG-IV): sequencing the most valuable type-strain genomes for metagenomic binning, comparative biology and taxonomic classification.</title>
        <authorList>
            <person name="Goeker M."/>
        </authorList>
    </citation>
    <scope>NUCLEOTIDE SEQUENCE [LARGE SCALE GENOMIC DNA]</scope>
    <source>
        <strain evidence="2 3">DSM 5603</strain>
    </source>
</reference>
<feature type="region of interest" description="Disordered" evidence="1">
    <location>
        <begin position="80"/>
        <end position="100"/>
    </location>
</feature>
<dbReference type="Proteomes" id="UP000254958">
    <property type="component" value="Unassembled WGS sequence"/>
</dbReference>
<dbReference type="AlphaFoldDB" id="A0A370G8Z6"/>
<evidence type="ECO:0000313" key="3">
    <source>
        <dbReference type="Proteomes" id="UP000254958"/>
    </source>
</evidence>
<feature type="compositionally biased region" description="Polar residues" evidence="1">
    <location>
        <begin position="82"/>
        <end position="91"/>
    </location>
</feature>
<sequence>MANEPCCMVLGQEEVQSGKPAGTCPECHVFGVMLERETHHVPAQEAGGGIASAGRSLLLGWGLGPALVRGFGFVFDGGVSGPRSSSHLRASSNRKDSLTRTRTFPVAWTEAA</sequence>
<keyword evidence="3" id="KW-1185">Reference proteome</keyword>
<gene>
    <name evidence="2" type="ORF">C7453_102410</name>
</gene>
<name>A0A370G8Z6_GLULI</name>